<name>A0A1B0FKC7_GLOMM</name>
<evidence type="ECO:0000313" key="4">
    <source>
        <dbReference type="Proteomes" id="UP000092444"/>
    </source>
</evidence>
<accession>A0A1B0FKC7</accession>
<evidence type="ECO:0000313" key="3">
    <source>
        <dbReference type="EnsemblMetazoa" id="GMOY004319-PA"/>
    </source>
</evidence>
<sequence>MKTMIIVIRSTSGYNLTADSKMFLNSSKDFITQSIHHMQSYVSYGHQYHWNIKTEISWGAISKSSSMKAMEAIRTVVVHYGQQERSTHRDLSKQGKLRMSLKLLYLFCLEVILIVFVSAITTNKHPDGVETYFAPSKQPKEMIVEYSWVRGFPLDQETSKIRQSFLYWIQQANRVFDWLRKLDNGEHGDRDVQPPTIFVQGQNLGRFCSTDEQKGGSLEETKALNKPRQIVCWLKDFLDKNNQIKQTPALHLDYKSDANTEAAPKTEAKHDMKRPLTVGKAKEILKYLKEFLKDTEKPENVTPNLDVSRQNQDISRGLGQSGLSEQPKHSHNDVPKAVHKRSPVSHQPAAVSYDPQMFIPKYIEPANKLLFWLEELIKAKKNPEPLIPNAYKRAPEGMKNDSLYRNDHRTDNYNDEEDEAKHKRSASCSFSLLVDVNLLIINSDVINLWFPVGRMKMKNEVLLEIMPAKNLYTLNFSFHHKGLNSISILLNK</sequence>
<keyword evidence="2" id="KW-0812">Transmembrane</keyword>
<feature type="region of interest" description="Disordered" evidence="1">
    <location>
        <begin position="298"/>
        <end position="349"/>
    </location>
</feature>
<dbReference type="Proteomes" id="UP000092444">
    <property type="component" value="Unassembled WGS sequence"/>
</dbReference>
<keyword evidence="2" id="KW-0472">Membrane</keyword>
<feature type="compositionally biased region" description="Basic and acidic residues" evidence="1">
    <location>
        <begin position="397"/>
        <end position="412"/>
    </location>
</feature>
<proteinExistence type="predicted"/>
<feature type="compositionally biased region" description="Polar residues" evidence="1">
    <location>
        <begin position="301"/>
        <end position="314"/>
    </location>
</feature>
<dbReference type="AlphaFoldDB" id="A0A1B0FKC7"/>
<dbReference type="VEuPathDB" id="VectorBase:GMOY004319"/>
<evidence type="ECO:0000256" key="2">
    <source>
        <dbReference type="SAM" id="Phobius"/>
    </source>
</evidence>
<organism evidence="3 4">
    <name type="scientific">Glossina morsitans morsitans</name>
    <name type="common">Savannah tsetse fly</name>
    <dbReference type="NCBI Taxonomy" id="37546"/>
    <lineage>
        <taxon>Eukaryota</taxon>
        <taxon>Metazoa</taxon>
        <taxon>Ecdysozoa</taxon>
        <taxon>Arthropoda</taxon>
        <taxon>Hexapoda</taxon>
        <taxon>Insecta</taxon>
        <taxon>Pterygota</taxon>
        <taxon>Neoptera</taxon>
        <taxon>Endopterygota</taxon>
        <taxon>Diptera</taxon>
        <taxon>Brachycera</taxon>
        <taxon>Muscomorpha</taxon>
        <taxon>Hippoboscoidea</taxon>
        <taxon>Glossinidae</taxon>
        <taxon>Glossina</taxon>
    </lineage>
</organism>
<feature type="transmembrane region" description="Helical" evidence="2">
    <location>
        <begin position="103"/>
        <end position="121"/>
    </location>
</feature>
<protein>
    <submittedName>
        <fullName evidence="3">Uncharacterized protein</fullName>
    </submittedName>
</protein>
<keyword evidence="4" id="KW-1185">Reference proteome</keyword>
<reference evidence="3" key="1">
    <citation type="submission" date="2020-05" db="UniProtKB">
        <authorList>
            <consortium name="EnsemblMetazoa"/>
        </authorList>
    </citation>
    <scope>IDENTIFICATION</scope>
    <source>
        <strain evidence="3">Yale</strain>
    </source>
</reference>
<evidence type="ECO:0000256" key="1">
    <source>
        <dbReference type="SAM" id="MobiDB-lite"/>
    </source>
</evidence>
<dbReference type="EMBL" id="CCAG010010606">
    <property type="status" value="NOT_ANNOTATED_CDS"/>
    <property type="molecule type" value="Genomic_DNA"/>
</dbReference>
<feature type="compositionally biased region" description="Basic and acidic residues" evidence="1">
    <location>
        <begin position="326"/>
        <end position="336"/>
    </location>
</feature>
<keyword evidence="2" id="KW-1133">Transmembrane helix</keyword>
<dbReference type="EnsemblMetazoa" id="GMOY004319-RA">
    <property type="protein sequence ID" value="GMOY004319-PA"/>
    <property type="gene ID" value="GMOY004319"/>
</dbReference>
<feature type="region of interest" description="Disordered" evidence="1">
    <location>
        <begin position="397"/>
        <end position="420"/>
    </location>
</feature>